<dbReference type="AlphaFoldDB" id="A0A183DIG9"/>
<accession>A0A183DIG9</accession>
<sequence length="95" mass="10077">LDDLKCQRNPNLCRSGNEKKQNGTKKHFLSELPHHIPNNFESWKLYGTEANDGTGYGPGVGPGFGPGLGSIGIGTGLGISNGMGSGFGYERSRIL</sequence>
<reference evidence="2" key="1">
    <citation type="submission" date="2016-06" db="UniProtKB">
        <authorList>
            <consortium name="WormBaseParasite"/>
        </authorList>
    </citation>
    <scope>IDENTIFICATION</scope>
</reference>
<name>A0A183DIG9_9BILA</name>
<evidence type="ECO:0000313" key="2">
    <source>
        <dbReference type="WBParaSite" id="GPUH_0000852001-mRNA-1"/>
    </source>
</evidence>
<dbReference type="WBParaSite" id="GPUH_0000852001-mRNA-1">
    <property type="protein sequence ID" value="GPUH_0000852001-mRNA-1"/>
    <property type="gene ID" value="GPUH_0000852001"/>
</dbReference>
<evidence type="ECO:0000256" key="1">
    <source>
        <dbReference type="SAM" id="MobiDB-lite"/>
    </source>
</evidence>
<protein>
    <submittedName>
        <fullName evidence="2">Uncharacterized protein</fullName>
    </submittedName>
</protein>
<organism evidence="2">
    <name type="scientific">Gongylonema pulchrum</name>
    <dbReference type="NCBI Taxonomy" id="637853"/>
    <lineage>
        <taxon>Eukaryota</taxon>
        <taxon>Metazoa</taxon>
        <taxon>Ecdysozoa</taxon>
        <taxon>Nematoda</taxon>
        <taxon>Chromadorea</taxon>
        <taxon>Rhabditida</taxon>
        <taxon>Spirurina</taxon>
        <taxon>Spiruromorpha</taxon>
        <taxon>Spiruroidea</taxon>
        <taxon>Gongylonematidae</taxon>
        <taxon>Gongylonema</taxon>
    </lineage>
</organism>
<proteinExistence type="predicted"/>
<feature type="region of interest" description="Disordered" evidence="1">
    <location>
        <begin position="1"/>
        <end position="24"/>
    </location>
</feature>